<evidence type="ECO:0000313" key="3">
    <source>
        <dbReference type="EMBL" id="RZU49520.1"/>
    </source>
</evidence>
<evidence type="ECO:0000256" key="2">
    <source>
        <dbReference type="SAM" id="SignalP"/>
    </source>
</evidence>
<feature type="signal peptide" evidence="2">
    <location>
        <begin position="1"/>
        <end position="26"/>
    </location>
</feature>
<comment type="caution">
    <text evidence="3">The sequence shown here is derived from an EMBL/GenBank/DDBJ whole genome shotgun (WGS) entry which is preliminary data.</text>
</comment>
<gene>
    <name evidence="3" type="ORF">EV385_1273</name>
</gene>
<reference evidence="3 4" key="1">
    <citation type="submission" date="2019-02" db="EMBL/GenBank/DDBJ databases">
        <title>Sequencing the genomes of 1000 actinobacteria strains.</title>
        <authorList>
            <person name="Klenk H.-P."/>
        </authorList>
    </citation>
    <scope>NUCLEOTIDE SEQUENCE [LARGE SCALE GENOMIC DNA]</scope>
    <source>
        <strain evidence="3 4">DSM 45162</strain>
    </source>
</reference>
<organism evidence="3 4">
    <name type="scientific">Krasilnikovia cinnamomea</name>
    <dbReference type="NCBI Taxonomy" id="349313"/>
    <lineage>
        <taxon>Bacteria</taxon>
        <taxon>Bacillati</taxon>
        <taxon>Actinomycetota</taxon>
        <taxon>Actinomycetes</taxon>
        <taxon>Micromonosporales</taxon>
        <taxon>Micromonosporaceae</taxon>
        <taxon>Krasilnikovia</taxon>
    </lineage>
</organism>
<evidence type="ECO:0008006" key="5">
    <source>
        <dbReference type="Google" id="ProtNLM"/>
    </source>
</evidence>
<accession>A0A4Q7ZFH7</accession>
<proteinExistence type="predicted"/>
<dbReference type="EMBL" id="SHKY01000001">
    <property type="protein sequence ID" value="RZU49520.1"/>
    <property type="molecule type" value="Genomic_DNA"/>
</dbReference>
<keyword evidence="2" id="KW-0732">Signal</keyword>
<evidence type="ECO:0000313" key="4">
    <source>
        <dbReference type="Proteomes" id="UP000292564"/>
    </source>
</evidence>
<feature type="region of interest" description="Disordered" evidence="1">
    <location>
        <begin position="122"/>
        <end position="149"/>
    </location>
</feature>
<protein>
    <recommendedName>
        <fullName evidence="5">DUF5666 domain-containing protein</fullName>
    </recommendedName>
</protein>
<name>A0A4Q7ZFH7_9ACTN</name>
<keyword evidence="4" id="KW-1185">Reference proteome</keyword>
<dbReference type="Proteomes" id="UP000292564">
    <property type="component" value="Unassembled WGS sequence"/>
</dbReference>
<dbReference type="AlphaFoldDB" id="A0A4Q7ZFH7"/>
<sequence length="149" mass="15734">MRMRRTLVAAVAVAVAIVGSATGAAAAEVQPQTKRTSVSVHALHKDPKPAKPKKFEGRGKISAIDVEAGTLTVVVKGGTKNIRHRTVTVSVSPTARIKRNGKKVSLASLAVGDRIKLRGAKKDDTYTVSRIQAQGPRKPKPAPSPTEND</sequence>
<feature type="chain" id="PRO_5020199335" description="DUF5666 domain-containing protein" evidence="2">
    <location>
        <begin position="27"/>
        <end position="149"/>
    </location>
</feature>
<evidence type="ECO:0000256" key="1">
    <source>
        <dbReference type="SAM" id="MobiDB-lite"/>
    </source>
</evidence>
<dbReference type="RefSeq" id="WP_130508584.1">
    <property type="nucleotide sequence ID" value="NZ_SHKY01000001.1"/>
</dbReference>